<evidence type="ECO:0000256" key="1">
    <source>
        <dbReference type="ARBA" id="ARBA00006330"/>
    </source>
</evidence>
<dbReference type="InterPro" id="IPR003337">
    <property type="entry name" value="Trehalose_PPase"/>
</dbReference>
<dbReference type="InterPro" id="IPR036412">
    <property type="entry name" value="HAD-like_sf"/>
</dbReference>
<dbReference type="GO" id="GO:0005992">
    <property type="term" value="P:trehalose biosynthetic process"/>
    <property type="evidence" value="ECO:0007669"/>
    <property type="project" value="InterPro"/>
</dbReference>
<evidence type="ECO:0000313" key="3">
    <source>
        <dbReference type="EMBL" id="OGY21482.1"/>
    </source>
</evidence>
<dbReference type="NCBIfam" id="TIGR00685">
    <property type="entry name" value="T6PP"/>
    <property type="match status" value="1"/>
</dbReference>
<dbReference type="NCBIfam" id="TIGR01484">
    <property type="entry name" value="HAD-SF-IIB"/>
    <property type="match status" value="1"/>
</dbReference>
<dbReference type="NCBIfam" id="NF011071">
    <property type="entry name" value="PRK14501.1"/>
    <property type="match status" value="1"/>
</dbReference>
<dbReference type="Gene3D" id="3.40.50.1000">
    <property type="entry name" value="HAD superfamily/HAD-like"/>
    <property type="match status" value="1"/>
</dbReference>
<dbReference type="Gene3D" id="3.30.70.1020">
    <property type="entry name" value="Trehalose-6-phosphate phosphatase related protein, domain 2"/>
    <property type="match status" value="1"/>
</dbReference>
<evidence type="ECO:0000313" key="4">
    <source>
        <dbReference type="Proteomes" id="UP000176299"/>
    </source>
</evidence>
<dbReference type="EMBL" id="MHCN01000013">
    <property type="protein sequence ID" value="OGY21482.1"/>
    <property type="molecule type" value="Genomic_DNA"/>
</dbReference>
<organism evidence="3 4">
    <name type="scientific">Candidatus Woykebacteria bacterium GWA1_44_8</name>
    <dbReference type="NCBI Taxonomy" id="1802591"/>
    <lineage>
        <taxon>Bacteria</taxon>
        <taxon>Candidatus Woykeibacteriota</taxon>
    </lineage>
</organism>
<dbReference type="CDD" id="cd03788">
    <property type="entry name" value="GT20_TPS"/>
    <property type="match status" value="1"/>
</dbReference>
<dbReference type="Gene3D" id="3.40.50.2000">
    <property type="entry name" value="Glycogen Phosphorylase B"/>
    <property type="match status" value="2"/>
</dbReference>
<dbReference type="InterPro" id="IPR006379">
    <property type="entry name" value="HAD-SF_hydro_IIB"/>
</dbReference>
<name>A0A1G1W1E3_9BACT</name>
<gene>
    <name evidence="3" type="ORF">A2113_01855</name>
</gene>
<dbReference type="GO" id="GO:0004805">
    <property type="term" value="F:trehalose-phosphatase activity"/>
    <property type="evidence" value="ECO:0007669"/>
    <property type="project" value="TreeGrafter"/>
</dbReference>
<comment type="similarity">
    <text evidence="2">Belongs to the glycosyltransferase 20 family.</text>
</comment>
<evidence type="ECO:0000256" key="2">
    <source>
        <dbReference type="ARBA" id="ARBA00008799"/>
    </source>
</evidence>
<dbReference type="PANTHER" id="PTHR10788">
    <property type="entry name" value="TREHALOSE-6-PHOSPHATE SYNTHASE"/>
    <property type="match status" value="1"/>
</dbReference>
<dbReference type="Pfam" id="PF00982">
    <property type="entry name" value="Glyco_transf_20"/>
    <property type="match status" value="1"/>
</dbReference>
<dbReference type="InterPro" id="IPR023214">
    <property type="entry name" value="HAD_sf"/>
</dbReference>
<dbReference type="Pfam" id="PF02358">
    <property type="entry name" value="Trehalose_PPase"/>
    <property type="match status" value="1"/>
</dbReference>
<comment type="similarity">
    <text evidence="1">In the C-terminal section; belongs to the trehalose phosphatase family.</text>
</comment>
<dbReference type="STRING" id="1802591.A2113_01855"/>
<proteinExistence type="inferred from homology"/>
<dbReference type="SUPFAM" id="SSF53756">
    <property type="entry name" value="UDP-Glycosyltransferase/glycogen phosphorylase"/>
    <property type="match status" value="1"/>
</dbReference>
<reference evidence="3 4" key="1">
    <citation type="journal article" date="2016" name="Nat. Commun.">
        <title>Thousands of microbial genomes shed light on interconnected biogeochemical processes in an aquifer system.</title>
        <authorList>
            <person name="Anantharaman K."/>
            <person name="Brown C.T."/>
            <person name="Hug L.A."/>
            <person name="Sharon I."/>
            <person name="Castelle C.J."/>
            <person name="Probst A.J."/>
            <person name="Thomas B.C."/>
            <person name="Singh A."/>
            <person name="Wilkins M.J."/>
            <person name="Karaoz U."/>
            <person name="Brodie E.L."/>
            <person name="Williams K.H."/>
            <person name="Hubbard S.S."/>
            <person name="Banfield J.F."/>
        </authorList>
    </citation>
    <scope>NUCLEOTIDE SEQUENCE [LARGE SCALE GENOMIC DNA]</scope>
</reference>
<protein>
    <submittedName>
        <fullName evidence="3">Uncharacterized protein</fullName>
    </submittedName>
</protein>
<dbReference type="GO" id="GO:0003825">
    <property type="term" value="F:alpha,alpha-trehalose-phosphate synthase (UDP-forming) activity"/>
    <property type="evidence" value="ECO:0007669"/>
    <property type="project" value="TreeGrafter"/>
</dbReference>
<accession>A0A1G1W1E3</accession>
<dbReference type="AlphaFoldDB" id="A0A1G1W1E3"/>
<comment type="caution">
    <text evidence="3">The sequence shown here is derived from an EMBL/GenBank/DDBJ whole genome shotgun (WGS) entry which is preliminary data.</text>
</comment>
<dbReference type="GO" id="GO:0005829">
    <property type="term" value="C:cytosol"/>
    <property type="evidence" value="ECO:0007669"/>
    <property type="project" value="TreeGrafter"/>
</dbReference>
<sequence length="734" mass="84083">MKKNGRLIIVSNRLPVTIRKKGRNYQFSPSIGGLATSLGSFYRDCKDYERTLWVGWPGAIPKEKREEVKAKLVKQFACHPVFLSESLVEKYYEGFSNDTLWPLLHSFPAHTQYDLSEWQAYQRANQLFCEEIVKIARPDDTFWIHDYHLMLLPKFLRDRLPTVSIGFFLHIPFPPYDVFRLLPQNKEIAGSLLAADLIGFHTYDYAQSFLTAARRLFGYDNELGKIVLDQRMVLVDVFPIGIDFTKFSTASRSILDQSKTPSIKRTIGAAKLVFSVSRLDYTKGILQSLHAVEEFFDQCLEWREKITFVLVVVPSREKVKRYADLKREIDELVGRVNSKYGTLRWLPIKYIYRNLNFAELIALYSNADIALVTPLRDGMNLIAKEYIAARPDLKGVLILSEMAGSAKELVEALTVNPNSKEEIVEALNKALEMTTGEQTRRNRVMRKRLRNYNVKKWAKSFLEKLSGTVSLSNMLTVRYLNSKRRQKAVKYYAASKRRLFLLDYDGTLAPFYGEPNKAKPSKELVELLGMLAAKSKNKVVIISGREKKAFGRWFPNPHVTLVAEHGGWVRGENTSTWKPTITADETWKKQIKPIMQLFVDRIPESFIEEKTFSLAWHYRGSDVEIGEAAAKEMSDTLTNLTANLDLSVLPGNKLVEIKISGINKGAFYSRYLSKENWDFILAVGDDWTDESLFNALPKYPFCYSIRVGFTPSAARFNLRSPKEVVGLLNILSQQ</sequence>
<dbReference type="SUPFAM" id="SSF56784">
    <property type="entry name" value="HAD-like"/>
    <property type="match status" value="1"/>
</dbReference>
<dbReference type="PANTHER" id="PTHR10788:SF106">
    <property type="entry name" value="BCDNA.GH08860"/>
    <property type="match status" value="1"/>
</dbReference>
<dbReference type="InterPro" id="IPR001830">
    <property type="entry name" value="Glyco_trans_20"/>
</dbReference>
<dbReference type="Proteomes" id="UP000176299">
    <property type="component" value="Unassembled WGS sequence"/>
</dbReference>
<dbReference type="CDD" id="cd01627">
    <property type="entry name" value="HAD_TPP"/>
    <property type="match status" value="1"/>
</dbReference>